<dbReference type="PROSITE" id="PS51186">
    <property type="entry name" value="GNAT"/>
    <property type="match status" value="1"/>
</dbReference>
<evidence type="ECO:0000259" key="1">
    <source>
        <dbReference type="PROSITE" id="PS51186"/>
    </source>
</evidence>
<gene>
    <name evidence="2" type="ORF">E4U02_01085</name>
</gene>
<dbReference type="Gene3D" id="3.40.630.30">
    <property type="match status" value="1"/>
</dbReference>
<proteinExistence type="predicted"/>
<evidence type="ECO:0000313" key="2">
    <source>
        <dbReference type="EMBL" id="TFU34751.1"/>
    </source>
</evidence>
<accession>A0A4Y9G1R2</accession>
<dbReference type="OrthoDB" id="5243635at2"/>
<comment type="caution">
    <text evidence="2">The sequence shown here is derived from an EMBL/GenBank/DDBJ whole genome shotgun (WGS) entry which is preliminary data.</text>
</comment>
<keyword evidence="2" id="KW-0808">Transferase</keyword>
<name>A0A4Y9G1R2_9MICO</name>
<dbReference type="SUPFAM" id="SSF55729">
    <property type="entry name" value="Acyl-CoA N-acyltransferases (Nat)"/>
    <property type="match status" value="1"/>
</dbReference>
<protein>
    <submittedName>
        <fullName evidence="2">GNAT family N-acetyltransferase</fullName>
    </submittedName>
</protein>
<feature type="domain" description="N-acetyltransferase" evidence="1">
    <location>
        <begin position="1"/>
        <end position="149"/>
    </location>
</feature>
<evidence type="ECO:0000313" key="3">
    <source>
        <dbReference type="Proteomes" id="UP000298358"/>
    </source>
</evidence>
<dbReference type="InterPro" id="IPR000182">
    <property type="entry name" value="GNAT_dom"/>
</dbReference>
<dbReference type="Proteomes" id="UP000298358">
    <property type="component" value="Unassembled WGS sequence"/>
</dbReference>
<dbReference type="AlphaFoldDB" id="A0A4Y9G1R2"/>
<dbReference type="GO" id="GO:0016747">
    <property type="term" value="F:acyltransferase activity, transferring groups other than amino-acyl groups"/>
    <property type="evidence" value="ECO:0007669"/>
    <property type="project" value="InterPro"/>
</dbReference>
<keyword evidence="3" id="KW-1185">Reference proteome</keyword>
<dbReference type="InterPro" id="IPR016181">
    <property type="entry name" value="Acyl_CoA_acyltransferase"/>
</dbReference>
<sequence>MARVHALAWQETYRGLMRDEVLDAPDAVERRERMWTNVLTRIGGSGQRAAVADRDGAVVGIALAGPPEGDDAPQARQLYLIYLLAAEHGSGVGGPLLEAVLAPTEGAFLWVADPNPRAQAFYRRHGFTPDGRSEVDDGVREIRMIRAAS</sequence>
<organism evidence="2 3">
    <name type="scientific">Microbacterium paludicola</name>
    <dbReference type="NCBI Taxonomy" id="300019"/>
    <lineage>
        <taxon>Bacteria</taxon>
        <taxon>Bacillati</taxon>
        <taxon>Actinomycetota</taxon>
        <taxon>Actinomycetes</taxon>
        <taxon>Micrococcales</taxon>
        <taxon>Microbacteriaceae</taxon>
        <taxon>Microbacterium</taxon>
    </lineage>
</organism>
<reference evidence="2 3" key="1">
    <citation type="submission" date="2019-03" db="EMBL/GenBank/DDBJ databases">
        <title>Diversity of the mouse oral microbiome.</title>
        <authorList>
            <person name="Joseph S."/>
            <person name="Aduse-Opoku J."/>
            <person name="Curtis M."/>
            <person name="Wade W."/>
            <person name="Hashim A."/>
        </authorList>
    </citation>
    <scope>NUCLEOTIDE SEQUENCE [LARGE SCALE GENOMIC DNA]</scope>
    <source>
        <strain evidence="2 3">P1012</strain>
    </source>
</reference>
<dbReference type="EMBL" id="SPQB01000001">
    <property type="protein sequence ID" value="TFU34751.1"/>
    <property type="molecule type" value="Genomic_DNA"/>
</dbReference>
<dbReference type="Pfam" id="PF00583">
    <property type="entry name" value="Acetyltransf_1"/>
    <property type="match status" value="1"/>
</dbReference>